<dbReference type="PANTHER" id="PTHR23502">
    <property type="entry name" value="MAJOR FACILITATOR SUPERFAMILY"/>
    <property type="match status" value="1"/>
</dbReference>
<keyword evidence="6 8" id="KW-1133">Transmembrane helix</keyword>
<evidence type="ECO:0000313" key="10">
    <source>
        <dbReference type="EMBL" id="QXT62106.1"/>
    </source>
</evidence>
<dbReference type="InterPro" id="IPR004812">
    <property type="entry name" value="Efflux_drug-R_Bcr/CmlA"/>
</dbReference>
<feature type="transmembrane region" description="Helical" evidence="8">
    <location>
        <begin position="172"/>
        <end position="192"/>
    </location>
</feature>
<feature type="transmembrane region" description="Helical" evidence="8">
    <location>
        <begin position="253"/>
        <end position="273"/>
    </location>
</feature>
<dbReference type="Proteomes" id="UP000824504">
    <property type="component" value="Chromosome"/>
</dbReference>
<dbReference type="PROSITE" id="PS50850">
    <property type="entry name" value="MFS"/>
    <property type="match status" value="1"/>
</dbReference>
<dbReference type="EMBL" id="CP079216">
    <property type="protein sequence ID" value="QXT62106.1"/>
    <property type="molecule type" value="Genomic_DNA"/>
</dbReference>
<feature type="transmembrane region" description="Helical" evidence="8">
    <location>
        <begin position="285"/>
        <end position="304"/>
    </location>
</feature>
<organism evidence="10 11">
    <name type="scientific">Tessaracoccus palaemonis</name>
    <dbReference type="NCBI Taxonomy" id="2829499"/>
    <lineage>
        <taxon>Bacteria</taxon>
        <taxon>Bacillati</taxon>
        <taxon>Actinomycetota</taxon>
        <taxon>Actinomycetes</taxon>
        <taxon>Propionibacteriales</taxon>
        <taxon>Propionibacteriaceae</taxon>
        <taxon>Tessaracoccus</taxon>
    </lineage>
</organism>
<feature type="domain" description="Major facilitator superfamily (MFS) profile" evidence="9">
    <location>
        <begin position="18"/>
        <end position="399"/>
    </location>
</feature>
<keyword evidence="11" id="KW-1185">Reference proteome</keyword>
<evidence type="ECO:0000256" key="3">
    <source>
        <dbReference type="ARBA" id="ARBA00022448"/>
    </source>
</evidence>
<dbReference type="RefSeq" id="WP_219080685.1">
    <property type="nucleotide sequence ID" value="NZ_CP079216.1"/>
</dbReference>
<evidence type="ECO:0000256" key="7">
    <source>
        <dbReference type="ARBA" id="ARBA00023136"/>
    </source>
</evidence>
<evidence type="ECO:0000256" key="5">
    <source>
        <dbReference type="ARBA" id="ARBA00022692"/>
    </source>
</evidence>
<evidence type="ECO:0000256" key="8">
    <source>
        <dbReference type="SAM" id="Phobius"/>
    </source>
</evidence>
<dbReference type="CDD" id="cd17320">
    <property type="entry name" value="MFS_MdfA_MDR_like"/>
    <property type="match status" value="1"/>
</dbReference>
<reference evidence="10 11" key="1">
    <citation type="submission" date="2021-07" db="EMBL/GenBank/DDBJ databases">
        <title>complete genome sequencing of Tessaracoccus sp.J1M15.</title>
        <authorList>
            <person name="Bae J.-W."/>
            <person name="Kim D.-y."/>
        </authorList>
    </citation>
    <scope>NUCLEOTIDE SEQUENCE [LARGE SCALE GENOMIC DNA]</scope>
    <source>
        <strain evidence="10 11">J1M15</strain>
    </source>
</reference>
<dbReference type="InterPro" id="IPR011701">
    <property type="entry name" value="MFS"/>
</dbReference>
<feature type="transmembrane region" description="Helical" evidence="8">
    <location>
        <begin position="12"/>
        <end position="33"/>
    </location>
</feature>
<dbReference type="NCBIfam" id="TIGR00710">
    <property type="entry name" value="efflux_Bcr_CflA"/>
    <property type="match status" value="1"/>
</dbReference>
<feature type="transmembrane region" description="Helical" evidence="8">
    <location>
        <begin position="310"/>
        <end position="336"/>
    </location>
</feature>
<evidence type="ECO:0000256" key="1">
    <source>
        <dbReference type="ARBA" id="ARBA00004651"/>
    </source>
</evidence>
<feature type="transmembrane region" description="Helical" evidence="8">
    <location>
        <begin position="373"/>
        <end position="394"/>
    </location>
</feature>
<protein>
    <submittedName>
        <fullName evidence="10">Multidrug effflux MFS transporter</fullName>
    </submittedName>
</protein>
<feature type="transmembrane region" description="Helical" evidence="8">
    <location>
        <begin position="142"/>
        <end position="166"/>
    </location>
</feature>
<feature type="transmembrane region" description="Helical" evidence="8">
    <location>
        <begin position="85"/>
        <end position="107"/>
    </location>
</feature>
<comment type="subcellular location">
    <subcellularLocation>
        <location evidence="1">Cell membrane</location>
        <topology evidence="1">Multi-pass membrane protein</topology>
    </subcellularLocation>
</comment>
<feature type="transmembrane region" description="Helical" evidence="8">
    <location>
        <begin position="348"/>
        <end position="367"/>
    </location>
</feature>
<feature type="transmembrane region" description="Helical" evidence="8">
    <location>
        <begin position="53"/>
        <end position="73"/>
    </location>
</feature>
<keyword evidence="3" id="KW-0813">Transport</keyword>
<evidence type="ECO:0000256" key="4">
    <source>
        <dbReference type="ARBA" id="ARBA00022475"/>
    </source>
</evidence>
<accession>A0ABX8SFG6</accession>
<gene>
    <name evidence="10" type="ORF">KDB89_10025</name>
</gene>
<keyword evidence="4" id="KW-1003">Cell membrane</keyword>
<evidence type="ECO:0000259" key="9">
    <source>
        <dbReference type="PROSITE" id="PS50850"/>
    </source>
</evidence>
<keyword evidence="7 8" id="KW-0472">Membrane</keyword>
<sequence length="416" mass="41744">MKSSDNAVADRPAIRVSLLVTLALLASVAPIATDLYLSAFPGMATDLQSSATGIQFTLTAFLLGAALGQLLFGPLSDRLGRMRPLVVGAVIYVIASVAAALAPTLAVLIACRFVQGVSGAAGMVIGRAIVSDLAKGREAARAFSLLMLVGGVAPVIAPLAGSLLLAPLGWRGLLWIIAGVAVVGLVATLLVVRETHPAEARVKDAASAGQGRALMSRRFLGNAVAYAFGFAVMMAYISASPFLYQVLMGMSEVQYGVMFAANAVVLCIVSAVAARITRTTSAVPVARIGLGVNLAAVAVIGVLVLMGTPTVAVCLAIMVAVGSLGMVFGTTTALALDSLPGGIGMGSAVLGVAQFGLAGAVSPLVSIGGETTAVPLAVVMIAASLIANIALWAAGGMRQEEIAAPEAEPVAVGASR</sequence>
<comment type="similarity">
    <text evidence="2">Belongs to the major facilitator superfamily. Bcr/CmlA family.</text>
</comment>
<dbReference type="InterPro" id="IPR020846">
    <property type="entry name" value="MFS_dom"/>
</dbReference>
<feature type="transmembrane region" description="Helical" evidence="8">
    <location>
        <begin position="113"/>
        <end position="130"/>
    </location>
</feature>
<proteinExistence type="inferred from homology"/>
<evidence type="ECO:0000256" key="2">
    <source>
        <dbReference type="ARBA" id="ARBA00006236"/>
    </source>
</evidence>
<dbReference type="Pfam" id="PF07690">
    <property type="entry name" value="MFS_1"/>
    <property type="match status" value="1"/>
</dbReference>
<keyword evidence="5 8" id="KW-0812">Transmembrane</keyword>
<evidence type="ECO:0000313" key="11">
    <source>
        <dbReference type="Proteomes" id="UP000824504"/>
    </source>
</evidence>
<name>A0ABX8SFG6_9ACTN</name>
<evidence type="ECO:0000256" key="6">
    <source>
        <dbReference type="ARBA" id="ARBA00022989"/>
    </source>
</evidence>
<dbReference type="PANTHER" id="PTHR23502:SF132">
    <property type="entry name" value="POLYAMINE TRANSPORTER 2-RELATED"/>
    <property type="match status" value="1"/>
</dbReference>
<feature type="transmembrane region" description="Helical" evidence="8">
    <location>
        <begin position="223"/>
        <end position="247"/>
    </location>
</feature>